<dbReference type="SUPFAM" id="SSF54427">
    <property type="entry name" value="NTF2-like"/>
    <property type="match status" value="1"/>
</dbReference>
<dbReference type="InterPro" id="IPR032710">
    <property type="entry name" value="NTF2-like_dom_sf"/>
</dbReference>
<evidence type="ECO:0008006" key="4">
    <source>
        <dbReference type="Google" id="ProtNLM"/>
    </source>
</evidence>
<accession>A0A660KUH6</accession>
<dbReference type="OrthoDB" id="1922476at2759"/>
<dbReference type="Proteomes" id="UP000327013">
    <property type="component" value="Chromosome 4"/>
</dbReference>
<organism evidence="2 3">
    <name type="scientific">Carpinus fangiana</name>
    <dbReference type="NCBI Taxonomy" id="176857"/>
    <lineage>
        <taxon>Eukaryota</taxon>
        <taxon>Viridiplantae</taxon>
        <taxon>Streptophyta</taxon>
        <taxon>Embryophyta</taxon>
        <taxon>Tracheophyta</taxon>
        <taxon>Spermatophyta</taxon>
        <taxon>Magnoliopsida</taxon>
        <taxon>eudicotyledons</taxon>
        <taxon>Gunneridae</taxon>
        <taxon>Pentapetalae</taxon>
        <taxon>rosids</taxon>
        <taxon>fabids</taxon>
        <taxon>Fagales</taxon>
        <taxon>Betulaceae</taxon>
        <taxon>Carpinus</taxon>
    </lineage>
</organism>
<name>A0A660KUH6_9ROSI</name>
<dbReference type="PANTHER" id="PTHR33703:SF14">
    <property type="entry name" value="WOUND-INDUCED PROTEIN, WUN1-RELATED"/>
    <property type="match status" value="1"/>
</dbReference>
<evidence type="ECO:0000313" key="2">
    <source>
        <dbReference type="EMBL" id="KAE8039370.1"/>
    </source>
</evidence>
<gene>
    <name evidence="2" type="ORF">FH972_011790</name>
</gene>
<dbReference type="InterPro" id="IPR009798">
    <property type="entry name" value="Wun1-like"/>
</dbReference>
<protein>
    <recommendedName>
        <fullName evidence="4">Wound-induced protein 1</fullName>
    </recommendedName>
</protein>
<feature type="region of interest" description="Disordered" evidence="1">
    <location>
        <begin position="1"/>
        <end position="22"/>
    </location>
</feature>
<keyword evidence="3" id="KW-1185">Reference proteome</keyword>
<sequence>MGFNGNELVPGTDQGISPAAAEREPRNKKIVKMLYKALARGDTETIARLVAADLEWWYHGPPQCQHMMKILTGESRHAEFKFKPRSIMAVGDRVIMEGWDRGLKAYWVHVWTLDEEDMVLVQFREYFNTWLTVLLRVSDTGDEIPVWQSDHRERLKRSLPDLVLAF</sequence>
<evidence type="ECO:0000256" key="1">
    <source>
        <dbReference type="SAM" id="MobiDB-lite"/>
    </source>
</evidence>
<proteinExistence type="predicted"/>
<dbReference type="PANTHER" id="PTHR33703">
    <property type="entry name" value="OS07G0691300 PROTEIN"/>
    <property type="match status" value="1"/>
</dbReference>
<dbReference type="Pfam" id="PF07107">
    <property type="entry name" value="WI12"/>
    <property type="match status" value="1"/>
</dbReference>
<dbReference type="Gene3D" id="3.10.450.50">
    <property type="match status" value="1"/>
</dbReference>
<reference evidence="2 3" key="1">
    <citation type="submission" date="2019-06" db="EMBL/GenBank/DDBJ databases">
        <title>A chromosomal-level reference genome of Carpinus fangiana (Coryloideae, Betulaceae).</title>
        <authorList>
            <person name="Yang X."/>
            <person name="Wang Z."/>
            <person name="Zhang L."/>
            <person name="Hao G."/>
            <person name="Liu J."/>
            <person name="Yang Y."/>
        </authorList>
    </citation>
    <scope>NUCLEOTIDE SEQUENCE [LARGE SCALE GENOMIC DNA]</scope>
    <source>
        <strain evidence="2">Cfa_2016G</strain>
        <tissue evidence="2">Leaf</tissue>
    </source>
</reference>
<dbReference type="EMBL" id="CM017324">
    <property type="protein sequence ID" value="KAE8039370.1"/>
    <property type="molecule type" value="Genomic_DNA"/>
</dbReference>
<dbReference type="AlphaFoldDB" id="A0A660KUH6"/>
<evidence type="ECO:0000313" key="3">
    <source>
        <dbReference type="Proteomes" id="UP000327013"/>
    </source>
</evidence>